<dbReference type="EMBL" id="JACGWO010000006">
    <property type="protein sequence ID" value="KAK4424078.1"/>
    <property type="molecule type" value="Genomic_DNA"/>
</dbReference>
<feature type="region of interest" description="Disordered" evidence="1">
    <location>
        <begin position="142"/>
        <end position="173"/>
    </location>
</feature>
<gene>
    <name evidence="3" type="ORF">Salat_1601200</name>
</gene>
<dbReference type="PANTHER" id="PTHR21068">
    <property type="entry name" value="SPARTIN"/>
    <property type="match status" value="1"/>
</dbReference>
<dbReference type="AlphaFoldDB" id="A0AAE1Y6N7"/>
<evidence type="ECO:0000256" key="2">
    <source>
        <dbReference type="SAM" id="SignalP"/>
    </source>
</evidence>
<evidence type="ECO:0000313" key="4">
    <source>
        <dbReference type="Proteomes" id="UP001293254"/>
    </source>
</evidence>
<sequence length="229" mass="26619">MGWLLLQLCLDYLLHNKLHTARAVQFNVVVVPKPYSVFTILSPQWFYNTRELNLLNNGVSASSVRRGVPHHNPKRPPPPHRQALLRRAHHQRSPNTQPSPWDDTFVALVAVDEDIQWPLTRDITTIKLDSSHYFFSFMPPRETDDSKTNCEDVGVKRKKKKKKEKGDDKNEKEDNEVLSYGLTIVSKGQEELVKELDGILETYSNFLVQRDKLSWCNSLYKLLLLWAKR</sequence>
<keyword evidence="4" id="KW-1185">Reference proteome</keyword>
<dbReference type="GO" id="GO:0005886">
    <property type="term" value="C:plasma membrane"/>
    <property type="evidence" value="ECO:0007669"/>
    <property type="project" value="TreeGrafter"/>
</dbReference>
<reference evidence="3" key="1">
    <citation type="submission" date="2020-06" db="EMBL/GenBank/DDBJ databases">
        <authorList>
            <person name="Li T."/>
            <person name="Hu X."/>
            <person name="Zhang T."/>
            <person name="Song X."/>
            <person name="Zhang H."/>
            <person name="Dai N."/>
            <person name="Sheng W."/>
            <person name="Hou X."/>
            <person name="Wei L."/>
        </authorList>
    </citation>
    <scope>NUCLEOTIDE SEQUENCE</scope>
    <source>
        <strain evidence="3">3651</strain>
        <tissue evidence="3">Leaf</tissue>
    </source>
</reference>
<dbReference type="PANTHER" id="PTHR21068:SF43">
    <property type="entry name" value="SPARTIN"/>
    <property type="match status" value="1"/>
</dbReference>
<proteinExistence type="predicted"/>
<name>A0AAE1Y6N7_9LAMI</name>
<protein>
    <submittedName>
        <fullName evidence="3">Protein EARLY-RESPONSIVE TO DEHYDRATION 7, chloroplastic</fullName>
    </submittedName>
</protein>
<reference evidence="3" key="2">
    <citation type="journal article" date="2024" name="Plant">
        <title>Genomic evolution and insights into agronomic trait innovations of Sesamum species.</title>
        <authorList>
            <person name="Miao H."/>
            <person name="Wang L."/>
            <person name="Qu L."/>
            <person name="Liu H."/>
            <person name="Sun Y."/>
            <person name="Le M."/>
            <person name="Wang Q."/>
            <person name="Wei S."/>
            <person name="Zheng Y."/>
            <person name="Lin W."/>
            <person name="Duan Y."/>
            <person name="Cao H."/>
            <person name="Xiong S."/>
            <person name="Wang X."/>
            <person name="Wei L."/>
            <person name="Li C."/>
            <person name="Ma Q."/>
            <person name="Ju M."/>
            <person name="Zhao R."/>
            <person name="Li G."/>
            <person name="Mu C."/>
            <person name="Tian Q."/>
            <person name="Mei H."/>
            <person name="Zhang T."/>
            <person name="Gao T."/>
            <person name="Zhang H."/>
        </authorList>
    </citation>
    <scope>NUCLEOTIDE SEQUENCE</scope>
    <source>
        <strain evidence="3">3651</strain>
    </source>
</reference>
<dbReference type="InterPro" id="IPR045036">
    <property type="entry name" value="Spartin-like"/>
</dbReference>
<dbReference type="Proteomes" id="UP001293254">
    <property type="component" value="Unassembled WGS sequence"/>
</dbReference>
<feature type="signal peptide" evidence="2">
    <location>
        <begin position="1"/>
        <end position="23"/>
    </location>
</feature>
<evidence type="ECO:0000313" key="3">
    <source>
        <dbReference type="EMBL" id="KAK4424078.1"/>
    </source>
</evidence>
<feature type="compositionally biased region" description="Basic and acidic residues" evidence="1">
    <location>
        <begin position="142"/>
        <end position="155"/>
    </location>
</feature>
<feature type="chain" id="PRO_5042013598" evidence="2">
    <location>
        <begin position="24"/>
        <end position="229"/>
    </location>
</feature>
<evidence type="ECO:0000256" key="1">
    <source>
        <dbReference type="SAM" id="MobiDB-lite"/>
    </source>
</evidence>
<keyword evidence="2" id="KW-0732">Signal</keyword>
<comment type="caution">
    <text evidence="3">The sequence shown here is derived from an EMBL/GenBank/DDBJ whole genome shotgun (WGS) entry which is preliminary data.</text>
</comment>
<organism evidence="3 4">
    <name type="scientific">Sesamum alatum</name>
    <dbReference type="NCBI Taxonomy" id="300844"/>
    <lineage>
        <taxon>Eukaryota</taxon>
        <taxon>Viridiplantae</taxon>
        <taxon>Streptophyta</taxon>
        <taxon>Embryophyta</taxon>
        <taxon>Tracheophyta</taxon>
        <taxon>Spermatophyta</taxon>
        <taxon>Magnoliopsida</taxon>
        <taxon>eudicotyledons</taxon>
        <taxon>Gunneridae</taxon>
        <taxon>Pentapetalae</taxon>
        <taxon>asterids</taxon>
        <taxon>lamiids</taxon>
        <taxon>Lamiales</taxon>
        <taxon>Pedaliaceae</taxon>
        <taxon>Sesamum</taxon>
    </lineage>
</organism>
<accession>A0AAE1Y6N7</accession>